<dbReference type="SUPFAM" id="SSF52047">
    <property type="entry name" value="RNI-like"/>
    <property type="match status" value="1"/>
</dbReference>
<keyword evidence="1" id="KW-0433">Leucine-rich repeat</keyword>
<dbReference type="InterPro" id="IPR002182">
    <property type="entry name" value="NB-ARC"/>
</dbReference>
<dbReference type="Pfam" id="PF00931">
    <property type="entry name" value="NB-ARC"/>
    <property type="match status" value="1"/>
</dbReference>
<dbReference type="Gene3D" id="3.40.50.300">
    <property type="entry name" value="P-loop containing nucleotide triphosphate hydrolases"/>
    <property type="match status" value="1"/>
</dbReference>
<dbReference type="InterPro" id="IPR032675">
    <property type="entry name" value="LRR_dom_sf"/>
</dbReference>
<dbReference type="FunCoup" id="A0A0Q3EP48">
    <property type="interactions" value="695"/>
</dbReference>
<keyword evidence="2" id="KW-0677">Repeat</keyword>
<evidence type="ECO:0000259" key="4">
    <source>
        <dbReference type="Pfam" id="PF00931"/>
    </source>
</evidence>
<dbReference type="InterPro" id="IPR027417">
    <property type="entry name" value="P-loop_NTPase"/>
</dbReference>
<dbReference type="PANTHER" id="PTHR23155">
    <property type="entry name" value="DISEASE RESISTANCE PROTEIN RP"/>
    <property type="match status" value="1"/>
</dbReference>
<dbReference type="InParanoid" id="A0A0Q3EP48"/>
<dbReference type="GO" id="GO:0043531">
    <property type="term" value="F:ADP binding"/>
    <property type="evidence" value="ECO:0007669"/>
    <property type="project" value="InterPro"/>
</dbReference>
<dbReference type="EMBL" id="CM000883">
    <property type="protein sequence ID" value="KQJ88060.1"/>
    <property type="molecule type" value="Genomic_DNA"/>
</dbReference>
<dbReference type="SUPFAM" id="SSF52540">
    <property type="entry name" value="P-loop containing nucleoside triphosphate hydrolases"/>
    <property type="match status" value="1"/>
</dbReference>
<dbReference type="InterPro" id="IPR055414">
    <property type="entry name" value="LRR_R13L4/SHOC2-like"/>
</dbReference>
<sequence length="1024" mass="113553">MAAAALSKPEEKITKAIKKLLEALGPLPDRISELLEQHRGRRRTGAAAAAAAADDPQLRSLEFIQAELSGMVASLGELQSSELGPDYVDNDDFKKWLRALSLVAPEIRDYLEKSEQAARLGCHAQLHRAAAYCFLRAAGLPLPFLRGVKAMEETMSDVAERPFRYTHLLLADDDAARAAAEQLHLHTDDGNLVGIEEGLRNKVISRFMDDGDGNKNLSLISIVGQAGVGKTTLAKVIFKKLQEKEHCATTTAKVEVSQRPHTKEIVIRSIFSQIGLGGEQNLILVVDDIKRDIKAYLQDKRYLIVLDGLWKKTDWDGIKDVFPQNNLGSRIIVTTNLQSVAEYCCLIDGYCLGEVHEVSPMSERDSKILLFGKTFDSEVSCPNHLQQVCCEILKRCGGIPLFISGMADWLKEEQLDHEELKLSPMLKQFERTLSAAYDGLPYWLKVQLLYINMFPEGYVLKKKSFNDKLRAELLLVESSEIAEDYFLELIDRNIITQVKNSQVEEEESCHWQVNYFMLQFLASKSAEKGFVYTSGTITLVPGAASESSSGGGGGKKPRRLSLHQPDSQLPEHLAEMSLSHTRSLAVSGEVDGIPLDKFICLMVLDLEGWQRFKEQDWLPICKMFLLRYLSLRGVNTGASKVSPKIKDLCKLETLDLSHTQITELPSQVCELSELRVFDLRGTPVKRLPDKIRKMRQLRHLLLGGNGVDPLDTTVTTVPEEIGYLHDLDTLTIDLSGCSASLLEGLVGIWKLKVLAITLSLEQSTDRKFQEALCSSIGKWKLESLSIHCGLGCSMEFFGSESSGQFSLSDSLKKFKVTGGRFLNLPTRLGGLGHLVSIEITVYKLVEGDLSTLGNLGSLEGLVLGLYLLPEEEIVIQGGTRLFGNLKRLSVGCRVPWISFKQRAMPRLRYLELNIGGSPASDKSIPLGIANLESLSEVVLNYKKCYDDSPNVRSIIEAVTKGVNEHHKMINLIINGQLQTEHNIVKFHVLPCFCAGRTDSQGAIIAAMDYGCCTNPTSLLALYLC</sequence>
<feature type="domain" description="NB-ARC" evidence="4">
    <location>
        <begin position="201"/>
        <end position="344"/>
    </location>
</feature>
<evidence type="ECO:0000259" key="5">
    <source>
        <dbReference type="Pfam" id="PF23598"/>
    </source>
</evidence>
<organism evidence="6">
    <name type="scientific">Brachypodium distachyon</name>
    <name type="common">Purple false brome</name>
    <name type="synonym">Trachynia distachya</name>
    <dbReference type="NCBI Taxonomy" id="15368"/>
    <lineage>
        <taxon>Eukaryota</taxon>
        <taxon>Viridiplantae</taxon>
        <taxon>Streptophyta</taxon>
        <taxon>Embryophyta</taxon>
        <taxon>Tracheophyta</taxon>
        <taxon>Spermatophyta</taxon>
        <taxon>Magnoliopsida</taxon>
        <taxon>Liliopsida</taxon>
        <taxon>Poales</taxon>
        <taxon>Poaceae</taxon>
        <taxon>BOP clade</taxon>
        <taxon>Pooideae</taxon>
        <taxon>Stipodae</taxon>
        <taxon>Brachypodieae</taxon>
        <taxon>Brachypodium</taxon>
    </lineage>
</organism>
<evidence type="ECO:0000313" key="7">
    <source>
        <dbReference type="EnsemblPlants" id="KQJ88060"/>
    </source>
</evidence>
<dbReference type="EnsemblPlants" id="KQJ88060">
    <property type="protein sequence ID" value="KQJ88060"/>
    <property type="gene ID" value="BRADI_4g15060v3"/>
</dbReference>
<proteinExistence type="predicted"/>
<feature type="domain" description="Disease resistance R13L4/SHOC-2-like LRR" evidence="5">
    <location>
        <begin position="659"/>
        <end position="967"/>
    </location>
</feature>
<dbReference type="Pfam" id="PF23598">
    <property type="entry name" value="LRR_14"/>
    <property type="match status" value="1"/>
</dbReference>
<dbReference type="Proteomes" id="UP000008810">
    <property type="component" value="Chromosome 4"/>
</dbReference>
<dbReference type="InterPro" id="IPR001611">
    <property type="entry name" value="Leu-rich_rpt"/>
</dbReference>
<keyword evidence="8" id="KW-1185">Reference proteome</keyword>
<name>A0A0Q3EP48_BRADI</name>
<evidence type="ECO:0000256" key="1">
    <source>
        <dbReference type="ARBA" id="ARBA00022614"/>
    </source>
</evidence>
<dbReference type="SMART" id="SM00369">
    <property type="entry name" value="LRR_TYP"/>
    <property type="match status" value="2"/>
</dbReference>
<protein>
    <submittedName>
        <fullName evidence="6 7">Uncharacterized protein</fullName>
    </submittedName>
</protein>
<evidence type="ECO:0000256" key="3">
    <source>
        <dbReference type="SAM" id="MobiDB-lite"/>
    </source>
</evidence>
<reference evidence="6" key="2">
    <citation type="submission" date="2017-06" db="EMBL/GenBank/DDBJ databases">
        <title>WGS assembly of Brachypodium distachyon.</title>
        <authorList>
            <consortium name="The International Brachypodium Initiative"/>
            <person name="Lucas S."/>
            <person name="Harmon-Smith M."/>
            <person name="Lail K."/>
            <person name="Tice H."/>
            <person name="Grimwood J."/>
            <person name="Bruce D."/>
            <person name="Barry K."/>
            <person name="Shu S."/>
            <person name="Lindquist E."/>
            <person name="Wang M."/>
            <person name="Pitluck S."/>
            <person name="Vogel J.P."/>
            <person name="Garvin D.F."/>
            <person name="Mockler T.C."/>
            <person name="Schmutz J."/>
            <person name="Rokhsar D."/>
            <person name="Bevan M.W."/>
        </authorList>
    </citation>
    <scope>NUCLEOTIDE SEQUENCE</scope>
    <source>
        <strain evidence="6">Bd21</strain>
    </source>
</reference>
<dbReference type="OrthoDB" id="689447at2759"/>
<dbReference type="InterPro" id="IPR044974">
    <property type="entry name" value="Disease_R_plants"/>
</dbReference>
<evidence type="ECO:0000313" key="6">
    <source>
        <dbReference type="EMBL" id="KQJ88060.1"/>
    </source>
</evidence>
<dbReference type="Gramene" id="KQJ88060">
    <property type="protein sequence ID" value="KQJ88060"/>
    <property type="gene ID" value="BRADI_4g15060v3"/>
</dbReference>
<dbReference type="AlphaFoldDB" id="A0A0Q3EP48"/>
<dbReference type="GO" id="GO:0098542">
    <property type="term" value="P:defense response to other organism"/>
    <property type="evidence" value="ECO:0000318"/>
    <property type="project" value="GO_Central"/>
</dbReference>
<gene>
    <name evidence="6" type="ORF">BRADI_4g15060v3</name>
</gene>
<evidence type="ECO:0000256" key="2">
    <source>
        <dbReference type="ARBA" id="ARBA00022737"/>
    </source>
</evidence>
<dbReference type="InterPro" id="IPR003591">
    <property type="entry name" value="Leu-rich_rpt_typical-subtyp"/>
</dbReference>
<dbReference type="Gene3D" id="3.80.10.10">
    <property type="entry name" value="Ribonuclease Inhibitor"/>
    <property type="match status" value="1"/>
</dbReference>
<evidence type="ECO:0000313" key="8">
    <source>
        <dbReference type="Proteomes" id="UP000008810"/>
    </source>
</evidence>
<reference evidence="6 7" key="1">
    <citation type="journal article" date="2010" name="Nature">
        <title>Genome sequencing and analysis of the model grass Brachypodium distachyon.</title>
        <authorList>
            <consortium name="International Brachypodium Initiative"/>
        </authorList>
    </citation>
    <scope>NUCLEOTIDE SEQUENCE [LARGE SCALE GENOMIC DNA]</scope>
    <source>
        <strain evidence="6 7">Bd21</strain>
    </source>
</reference>
<feature type="region of interest" description="Disordered" evidence="3">
    <location>
        <begin position="544"/>
        <end position="563"/>
    </location>
</feature>
<dbReference type="PRINTS" id="PR00364">
    <property type="entry name" value="DISEASERSIST"/>
</dbReference>
<reference evidence="7" key="3">
    <citation type="submission" date="2018-08" db="UniProtKB">
        <authorList>
            <consortium name="EnsemblPlants"/>
        </authorList>
    </citation>
    <scope>IDENTIFICATION</scope>
    <source>
        <strain evidence="7">cv. Bd21</strain>
    </source>
</reference>
<accession>A0A0Q3EP48</accession>
<dbReference type="PROSITE" id="PS51450">
    <property type="entry name" value="LRR"/>
    <property type="match status" value="1"/>
</dbReference>
<dbReference type="ExpressionAtlas" id="A0A0Q3EP48">
    <property type="expression patterns" value="baseline"/>
</dbReference>
<dbReference type="PANTHER" id="PTHR23155:SF957">
    <property type="entry name" value="OS11G0606800 PROTEIN"/>
    <property type="match status" value="1"/>
</dbReference>